<reference evidence="2" key="1">
    <citation type="submission" date="2021-01" db="EMBL/GenBank/DDBJ databases">
        <title>Metabolic potential, ecology and presence of endohyphal bacteria is reflected in genomic diversity of Mucoromycotina.</title>
        <authorList>
            <person name="Muszewska A."/>
            <person name="Okrasinska A."/>
            <person name="Steczkiewicz K."/>
            <person name="Drgas O."/>
            <person name="Orlowska M."/>
            <person name="Perlinska-Lenart U."/>
            <person name="Aleksandrzak-Piekarczyk T."/>
            <person name="Szatraj K."/>
            <person name="Zielenkiewicz U."/>
            <person name="Pilsyk S."/>
            <person name="Malc E."/>
            <person name="Mieczkowski P."/>
            <person name="Kruszewska J.S."/>
            <person name="Biernat P."/>
            <person name="Pawlowska J."/>
        </authorList>
    </citation>
    <scope>NUCLEOTIDE SEQUENCE</scope>
    <source>
        <strain evidence="2">WA0000018081</strain>
    </source>
</reference>
<comment type="caution">
    <text evidence="2">The sequence shown here is derived from an EMBL/GenBank/DDBJ whole genome shotgun (WGS) entry which is preliminary data.</text>
</comment>
<feature type="transmembrane region" description="Helical" evidence="1">
    <location>
        <begin position="80"/>
        <end position="98"/>
    </location>
</feature>
<evidence type="ECO:0000313" key="2">
    <source>
        <dbReference type="EMBL" id="KAG2233559.1"/>
    </source>
</evidence>
<keyword evidence="1" id="KW-1133">Transmembrane helix</keyword>
<feature type="transmembrane region" description="Helical" evidence="1">
    <location>
        <begin position="52"/>
        <end position="71"/>
    </location>
</feature>
<dbReference type="EMBL" id="JAEPRE010000076">
    <property type="protein sequence ID" value="KAG2233559.1"/>
    <property type="molecule type" value="Genomic_DNA"/>
</dbReference>
<dbReference type="AlphaFoldDB" id="A0A8H7W045"/>
<accession>A0A8H7W045</accession>
<protein>
    <submittedName>
        <fullName evidence="2">Uncharacterized protein</fullName>
    </submittedName>
</protein>
<organism evidence="2 3">
    <name type="scientific">Thamnidium elegans</name>
    <dbReference type="NCBI Taxonomy" id="101142"/>
    <lineage>
        <taxon>Eukaryota</taxon>
        <taxon>Fungi</taxon>
        <taxon>Fungi incertae sedis</taxon>
        <taxon>Mucoromycota</taxon>
        <taxon>Mucoromycotina</taxon>
        <taxon>Mucoromycetes</taxon>
        <taxon>Mucorales</taxon>
        <taxon>Mucorineae</taxon>
        <taxon>Mucoraceae</taxon>
        <taxon>Thamnidium</taxon>
    </lineage>
</organism>
<feature type="transmembrane region" description="Helical" evidence="1">
    <location>
        <begin position="12"/>
        <end position="32"/>
    </location>
</feature>
<evidence type="ECO:0000313" key="3">
    <source>
        <dbReference type="Proteomes" id="UP000613177"/>
    </source>
</evidence>
<feature type="transmembrane region" description="Helical" evidence="1">
    <location>
        <begin position="118"/>
        <end position="138"/>
    </location>
</feature>
<evidence type="ECO:0000256" key="1">
    <source>
        <dbReference type="SAM" id="Phobius"/>
    </source>
</evidence>
<keyword evidence="1" id="KW-0472">Membrane</keyword>
<keyword evidence="3" id="KW-1185">Reference proteome</keyword>
<keyword evidence="1" id="KW-0812">Transmembrane</keyword>
<proteinExistence type="predicted"/>
<sequence>MKLLSRFIISRLLLLSEIAIQINIIVESAVASKPEKNTFIFDQSIENSIDQSELAIVIASLFIAFSLLIFLKTEYFLAKGAWGVTITGIVFSTGNIVLRHFENGLYVSNLYYYRANCYNTTTNLMFAAIFICIPYGFCKTNNNTDKKKEPNQVTITNDSSQVFTHRPHQEEEWQYKTDGSIEFLPTYFEMKEPPIYRNKSIASEANSDDNVRCLNSNVSSYHSQGNSSPILTTVDVNNDRDSTTHNSIVIDMHAGSVKHPVNEEISNSEHTVQLCATNISSTTVM</sequence>
<name>A0A8H7W045_9FUNG</name>
<gene>
    <name evidence="2" type="ORF">INT48_007161</name>
</gene>
<dbReference type="Proteomes" id="UP000613177">
    <property type="component" value="Unassembled WGS sequence"/>
</dbReference>